<reference evidence="1 2" key="1">
    <citation type="submission" date="2024-09" db="EMBL/GenBank/DDBJ databases">
        <title>Itraconazole resistance in Madurella fahalii resulting from another homologue of gene encoding cytochrome P450 14-alpha sterol demethylase (CYP51).</title>
        <authorList>
            <person name="Yoshioka I."/>
            <person name="Fahal A.H."/>
            <person name="Kaneko S."/>
            <person name="Yaguchi T."/>
        </authorList>
    </citation>
    <scope>NUCLEOTIDE SEQUENCE [LARGE SCALE GENOMIC DNA]</scope>
    <source>
        <strain evidence="1 2">IFM 68171</strain>
    </source>
</reference>
<accession>A0ABQ0GNX9</accession>
<dbReference type="GeneID" id="98180384"/>
<keyword evidence="2" id="KW-1185">Reference proteome</keyword>
<gene>
    <name evidence="1" type="ORF">MFIFM68171_09642</name>
</gene>
<dbReference type="RefSeq" id="XP_070921162.1">
    <property type="nucleotide sequence ID" value="XM_071065061.1"/>
</dbReference>
<protein>
    <submittedName>
        <fullName evidence="1">Uncharacterized protein</fullName>
    </submittedName>
</protein>
<comment type="caution">
    <text evidence="1">The sequence shown here is derived from an EMBL/GenBank/DDBJ whole genome shotgun (WGS) entry which is preliminary data.</text>
</comment>
<sequence length="181" mass="20644">MKSLVLTETQPHTNLSGMDRHFVQQIIAQLGHPSHSDYWPYHWIEHRFLLVELVLIYASSLEALTFPLYAEWELGVVRHQAIKPFLPKLKCLAVTLPSYTGYRYTLSTHQIESLLLAAPNLEELRTPTLTGPSPQLSLLANLRRLEFWGNCCVAPEILDDIIISCPYLEVVALHWDALDDA</sequence>
<evidence type="ECO:0000313" key="1">
    <source>
        <dbReference type="EMBL" id="GAB1319432.1"/>
    </source>
</evidence>
<organism evidence="1 2">
    <name type="scientific">Madurella fahalii</name>
    <dbReference type="NCBI Taxonomy" id="1157608"/>
    <lineage>
        <taxon>Eukaryota</taxon>
        <taxon>Fungi</taxon>
        <taxon>Dikarya</taxon>
        <taxon>Ascomycota</taxon>
        <taxon>Pezizomycotina</taxon>
        <taxon>Sordariomycetes</taxon>
        <taxon>Sordariomycetidae</taxon>
        <taxon>Sordariales</taxon>
        <taxon>Sordariales incertae sedis</taxon>
        <taxon>Madurella</taxon>
    </lineage>
</organism>
<name>A0ABQ0GNX9_9PEZI</name>
<evidence type="ECO:0000313" key="2">
    <source>
        <dbReference type="Proteomes" id="UP001628179"/>
    </source>
</evidence>
<proteinExistence type="predicted"/>
<dbReference type="EMBL" id="BAAFSV010000005">
    <property type="protein sequence ID" value="GAB1319432.1"/>
    <property type="molecule type" value="Genomic_DNA"/>
</dbReference>
<dbReference type="Proteomes" id="UP001628179">
    <property type="component" value="Unassembled WGS sequence"/>
</dbReference>